<dbReference type="KEGG" id="fra:Francci3_3699"/>
<accession>A0A1X1Q135</accession>
<keyword evidence="1" id="KW-0472">Membrane</keyword>
<feature type="transmembrane region" description="Helical" evidence="1">
    <location>
        <begin position="6"/>
        <end position="26"/>
    </location>
</feature>
<dbReference type="HOGENOM" id="CLU_151219_0_0_11"/>
<proteinExistence type="predicted"/>
<keyword evidence="1" id="KW-0812">Transmembrane</keyword>
<dbReference type="Proteomes" id="UP000001937">
    <property type="component" value="Chromosome"/>
</dbReference>
<evidence type="ECO:0000313" key="3">
    <source>
        <dbReference type="Proteomes" id="UP000001937"/>
    </source>
</evidence>
<sequence length="128" mass="13428">MPATAGALLLEPLIALLAVGLLMAIGRWAHAPARPRPAGSVPGHDFGLLVPVATVDTPAEITRLRAALWARGIRSTWATAPAGPIRIDAAGNIIARPRDRRHVLVFGTDANRAARALVNLLGSRQSPT</sequence>
<reference evidence="2 3" key="1">
    <citation type="journal article" date="2007" name="Genome Res.">
        <title>Genome characteristics of facultatively symbiotic Frankia sp. strains reflect host range and host plant biogeography.</title>
        <authorList>
            <person name="Normand P."/>
            <person name="Lapierre P."/>
            <person name="Tisa L.S."/>
            <person name="Gogarten J.P."/>
            <person name="Alloisio N."/>
            <person name="Bagnarol E."/>
            <person name="Bassi C.A."/>
            <person name="Berry A.M."/>
            <person name="Bickhart D.M."/>
            <person name="Choisne N."/>
            <person name="Couloux A."/>
            <person name="Cournoyer B."/>
            <person name="Cruveiller S."/>
            <person name="Daubin V."/>
            <person name="Demange N."/>
            <person name="Francino M.P."/>
            <person name="Goltsman E."/>
            <person name="Huang Y."/>
            <person name="Kopp O.R."/>
            <person name="Labarre L."/>
            <person name="Lapidus A."/>
            <person name="Lavire C."/>
            <person name="Marechal J."/>
            <person name="Martinez M."/>
            <person name="Mastronunzio J.E."/>
            <person name="Mullin B.C."/>
            <person name="Niemann J."/>
            <person name="Pujic P."/>
            <person name="Rawnsley T."/>
            <person name="Rouy Z."/>
            <person name="Schenowitz C."/>
            <person name="Sellstedt A."/>
            <person name="Tavares F."/>
            <person name="Tomkins J.P."/>
            <person name="Vallenet D."/>
            <person name="Valverde C."/>
            <person name="Wall L.G."/>
            <person name="Wang Y."/>
            <person name="Medigue C."/>
            <person name="Benson D.R."/>
        </authorList>
    </citation>
    <scope>NUCLEOTIDE SEQUENCE [LARGE SCALE GENOMIC DNA]</scope>
    <source>
        <strain evidence="3">DSM 45818 / CECT 9043 / CcI3</strain>
    </source>
</reference>
<dbReference type="RefSeq" id="WP_011438075.1">
    <property type="nucleotide sequence ID" value="NC_007777.1"/>
</dbReference>
<name>Q2J6P1_FRACC</name>
<evidence type="ECO:0008006" key="4">
    <source>
        <dbReference type="Google" id="ProtNLM"/>
    </source>
</evidence>
<gene>
    <name evidence="2" type="ordered locus">Francci3_3699</name>
</gene>
<keyword evidence="1" id="KW-1133">Transmembrane helix</keyword>
<accession>Q2J6P1</accession>
<protein>
    <recommendedName>
        <fullName evidence="4">DUF2007 domain-containing protein</fullName>
    </recommendedName>
</protein>
<organism evidence="2 3">
    <name type="scientific">Frankia casuarinae (strain DSM 45818 / CECT 9043 / HFP020203 / CcI3)</name>
    <dbReference type="NCBI Taxonomy" id="106370"/>
    <lineage>
        <taxon>Bacteria</taxon>
        <taxon>Bacillati</taxon>
        <taxon>Actinomycetota</taxon>
        <taxon>Actinomycetes</taxon>
        <taxon>Frankiales</taxon>
        <taxon>Frankiaceae</taxon>
        <taxon>Frankia</taxon>
    </lineage>
</organism>
<evidence type="ECO:0000256" key="1">
    <source>
        <dbReference type="SAM" id="Phobius"/>
    </source>
</evidence>
<dbReference type="AlphaFoldDB" id="Q2J6P1"/>
<dbReference type="EMBL" id="CP000249">
    <property type="protein sequence ID" value="ABD13051.1"/>
    <property type="molecule type" value="Genomic_DNA"/>
</dbReference>
<evidence type="ECO:0000313" key="2">
    <source>
        <dbReference type="EMBL" id="ABD13051.1"/>
    </source>
</evidence>
<keyword evidence="3" id="KW-1185">Reference proteome</keyword>